<reference evidence="3 4" key="1">
    <citation type="submission" date="2018-04" db="EMBL/GenBank/DDBJ databases">
        <authorList>
            <person name="Zhang X."/>
            <person name="Yuan J."/>
            <person name="Li F."/>
            <person name="Xiang J."/>
        </authorList>
    </citation>
    <scope>NUCLEOTIDE SEQUENCE [LARGE SCALE GENOMIC DNA]</scope>
    <source>
        <tissue evidence="3">Muscle</tissue>
    </source>
</reference>
<proteinExistence type="predicted"/>
<dbReference type="AlphaFoldDB" id="A0A3R7SXN9"/>
<gene>
    <name evidence="3" type="ORF">C7M84_001065</name>
</gene>
<dbReference type="CDD" id="cd00303">
    <property type="entry name" value="retropepsin_like"/>
    <property type="match status" value="1"/>
</dbReference>
<evidence type="ECO:0000256" key="1">
    <source>
        <dbReference type="ARBA" id="ARBA00022801"/>
    </source>
</evidence>
<dbReference type="EMBL" id="QCYY01001142">
    <property type="protein sequence ID" value="ROT80214.1"/>
    <property type="molecule type" value="Genomic_DNA"/>
</dbReference>
<evidence type="ECO:0000313" key="4">
    <source>
        <dbReference type="Proteomes" id="UP000283509"/>
    </source>
</evidence>
<dbReference type="InterPro" id="IPR018061">
    <property type="entry name" value="Retropepsins"/>
</dbReference>
<dbReference type="Proteomes" id="UP000283509">
    <property type="component" value="Unassembled WGS sequence"/>
</dbReference>
<comment type="caution">
    <text evidence="3">The sequence shown here is derived from an EMBL/GenBank/DDBJ whole genome shotgun (WGS) entry which is preliminary data.</text>
</comment>
<dbReference type="SUPFAM" id="SSF50630">
    <property type="entry name" value="Acid proteases"/>
    <property type="match status" value="1"/>
</dbReference>
<dbReference type="Pfam" id="PF00077">
    <property type="entry name" value="RVP"/>
    <property type="match status" value="1"/>
</dbReference>
<name>A0A3R7SXN9_PENVA</name>
<reference evidence="3 4" key="2">
    <citation type="submission" date="2019-01" db="EMBL/GenBank/DDBJ databases">
        <title>The decoding of complex shrimp genome reveals the adaptation for benthos swimmer, frequently molting mechanism and breeding impact on genome.</title>
        <authorList>
            <person name="Sun Y."/>
            <person name="Gao Y."/>
            <person name="Yu Y."/>
        </authorList>
    </citation>
    <scope>NUCLEOTIDE SEQUENCE [LARGE SCALE GENOMIC DNA]</scope>
    <source>
        <tissue evidence="3">Muscle</tissue>
    </source>
</reference>
<evidence type="ECO:0000313" key="3">
    <source>
        <dbReference type="EMBL" id="ROT80214.1"/>
    </source>
</evidence>
<dbReference type="Gene3D" id="2.40.70.10">
    <property type="entry name" value="Acid Proteases"/>
    <property type="match status" value="1"/>
</dbReference>
<protein>
    <recommendedName>
        <fullName evidence="2">Retropepsins domain-containing protein</fullName>
    </recommendedName>
</protein>
<feature type="domain" description="Retropepsins" evidence="2">
    <location>
        <begin position="176"/>
        <end position="278"/>
    </location>
</feature>
<keyword evidence="4" id="KW-1185">Reference proteome</keyword>
<sequence>MVYQGYRDHKEAIGSPEELIRRVFLQGLPSWLRELLALKEGDSVQSLVEASQRLWNARVGVSSHDEPPKLPAEPRRSGIAEISRDAPRTYRGSAYISDRHLFVGDVKEKVTFADSVPFRMARGEELHSPLGIKGARERSAFEENQISYEGERQLTEAAVQTVSEVSEITAQGPCGRPLVKIRVGGVAVTAFIDTGSEVTLLKMVLHNNDSKRIYHEGRGLRGVSGRLFEATSEWDVDVSFGNGRRIRKCCHRLCLVEGIDFPGDVLIGMDFLQRFCYQLVHNHTPQRDYLKLQGIILPITYAVGTTLGITAVAEFTPQNHCQKLALRRTTLCPPRSGRYVLVTVPQTFNDKEVILEAATDKVVVPRTVVVPENGTASVWVVNGGARPIHLHNWQLEHYALWWI</sequence>
<dbReference type="GO" id="GO:0016787">
    <property type="term" value="F:hydrolase activity"/>
    <property type="evidence" value="ECO:0007669"/>
    <property type="project" value="UniProtKB-KW"/>
</dbReference>
<keyword evidence="1" id="KW-0378">Hydrolase</keyword>
<accession>A0A3R7SXN9</accession>
<dbReference type="InterPro" id="IPR021109">
    <property type="entry name" value="Peptidase_aspartic_dom_sf"/>
</dbReference>
<organism evidence="3 4">
    <name type="scientific">Penaeus vannamei</name>
    <name type="common">Whiteleg shrimp</name>
    <name type="synonym">Litopenaeus vannamei</name>
    <dbReference type="NCBI Taxonomy" id="6689"/>
    <lineage>
        <taxon>Eukaryota</taxon>
        <taxon>Metazoa</taxon>
        <taxon>Ecdysozoa</taxon>
        <taxon>Arthropoda</taxon>
        <taxon>Crustacea</taxon>
        <taxon>Multicrustacea</taxon>
        <taxon>Malacostraca</taxon>
        <taxon>Eumalacostraca</taxon>
        <taxon>Eucarida</taxon>
        <taxon>Decapoda</taxon>
        <taxon>Dendrobranchiata</taxon>
        <taxon>Penaeoidea</taxon>
        <taxon>Penaeidae</taxon>
        <taxon>Penaeus</taxon>
    </lineage>
</organism>
<evidence type="ECO:0000259" key="2">
    <source>
        <dbReference type="Pfam" id="PF00077"/>
    </source>
</evidence>